<accession>A0A8E7AZW8</accession>
<dbReference type="AlphaFoldDB" id="A0A8E7AZW8"/>
<reference evidence="1 2" key="1">
    <citation type="submission" date="2021-05" db="EMBL/GenBank/DDBJ databases">
        <title>A novel Methanospirillum isolate from a pyrite-forming mixed culture.</title>
        <authorList>
            <person name="Bunk B."/>
            <person name="Sproer C."/>
            <person name="Spring S."/>
            <person name="Pester M."/>
        </authorList>
    </citation>
    <scope>NUCLEOTIDE SEQUENCE [LARGE SCALE GENOMIC DNA]</scope>
    <source>
        <strain evidence="1 2">J.3.6.1-F.2.7.3</strain>
    </source>
</reference>
<evidence type="ECO:0000313" key="2">
    <source>
        <dbReference type="Proteomes" id="UP000680656"/>
    </source>
</evidence>
<dbReference type="KEGG" id="mrtj:KHC33_10875"/>
<gene>
    <name evidence="1" type="ORF">KHC33_10875</name>
</gene>
<name>A0A8E7AZW8_9EURY</name>
<dbReference type="EMBL" id="CP075546">
    <property type="protein sequence ID" value="QVV87842.1"/>
    <property type="molecule type" value="Genomic_DNA"/>
</dbReference>
<organism evidence="1 2">
    <name type="scientific">Methanospirillum purgamenti</name>
    <dbReference type="NCBI Taxonomy" id="2834276"/>
    <lineage>
        <taxon>Archaea</taxon>
        <taxon>Methanobacteriati</taxon>
        <taxon>Methanobacteriota</taxon>
        <taxon>Stenosarchaea group</taxon>
        <taxon>Methanomicrobia</taxon>
        <taxon>Methanomicrobiales</taxon>
        <taxon>Methanospirillaceae</taxon>
        <taxon>Methanospirillum</taxon>
    </lineage>
</organism>
<evidence type="ECO:0000313" key="1">
    <source>
        <dbReference type="EMBL" id="QVV87842.1"/>
    </source>
</evidence>
<protein>
    <submittedName>
        <fullName evidence="1">Uncharacterized protein</fullName>
    </submittedName>
</protein>
<keyword evidence="2" id="KW-1185">Reference proteome</keyword>
<dbReference type="GeneID" id="65097693"/>
<dbReference type="RefSeq" id="WP_214418661.1">
    <property type="nucleotide sequence ID" value="NZ_CP075546.1"/>
</dbReference>
<proteinExistence type="predicted"/>
<sequence length="373" mass="41425">MIFLKFLSGIIIIILIFYNPLSADRLPIEVSENQIFTLDTLIDSIGIVTEESNLDWVIESENEEKGTEINYVGKEYYYDGAMEIDDALIDELLDKYYLYGLRLDVRGVFVVDTGEFLWYLTYLKVPDSIINEPIHLNGNQMPIGNLIDSLKSNQNYRSDSFYDGGKIHDSPLNVNEEIAIISWTDSLRSNGGQLSLNKNIDFDSQNKGKELSNLEVEKVLTFAGTDGSHLIGAEKWSLDVAGGVDVVKKNIRCVFSSNAGELFPAFCNVVKSKSELVNINTAQISTKGSIRAVAETGNIPSALNYQIAVSPNIKNESDLADGTVKTLFGGSIMEAREGDYEQSSINKWKETASVTGGIKNFQKSFTYESGFKF</sequence>
<dbReference type="Proteomes" id="UP000680656">
    <property type="component" value="Chromosome"/>
</dbReference>